<comment type="similarity">
    <text evidence="1 4">Belongs to the short-chain dehydrogenases/reductases (SDR) family.</text>
</comment>
<dbReference type="PANTHER" id="PTHR24321:SF8">
    <property type="entry name" value="ESTRADIOL 17-BETA-DEHYDROGENASE 8-RELATED"/>
    <property type="match status" value="1"/>
</dbReference>
<dbReference type="Gene3D" id="3.40.50.720">
    <property type="entry name" value="NAD(P)-binding Rossmann-like Domain"/>
    <property type="match status" value="1"/>
</dbReference>
<dbReference type="OrthoDB" id="1669814at2759"/>
<dbReference type="Pfam" id="PF00106">
    <property type="entry name" value="adh_short"/>
    <property type="match status" value="1"/>
</dbReference>
<name>A0A6A6V1W4_9PLEO</name>
<dbReference type="InterPro" id="IPR002347">
    <property type="entry name" value="SDR_fam"/>
</dbReference>
<sequence length="260" mass="27485">MSSFNQKVCFITGCSSGIGLATTQLLLNRTAKVFGVDFSEFKHELTESQSSSFKFHQADLTKENACEDAVAACQSAFGKVDVLINCAGIIDGWGSADTVKDNELERVMAINLTVPIKMMRAVLPGMKERKSGAIVNVGSKAATSGASSGIAYTASKHGLIGATKNVAWRFHNDGIRCNAVLPGGVSTNIHNSVQQDCFDPAGFNTFFPIVQLHVSKDADGNPIPVVGSDHVAKTIAFLASDEANMVSGAMIPVDNAWSVI</sequence>
<dbReference type="InterPro" id="IPR036291">
    <property type="entry name" value="NAD(P)-bd_dom_sf"/>
</dbReference>
<keyword evidence="2" id="KW-0521">NADP</keyword>
<keyword evidence="3" id="KW-0560">Oxidoreductase</keyword>
<gene>
    <name evidence="5" type="ORF">M011DRAFT_480005</name>
</gene>
<evidence type="ECO:0000313" key="6">
    <source>
        <dbReference type="Proteomes" id="UP000799440"/>
    </source>
</evidence>
<dbReference type="SUPFAM" id="SSF51735">
    <property type="entry name" value="NAD(P)-binding Rossmann-fold domains"/>
    <property type="match status" value="1"/>
</dbReference>
<keyword evidence="6" id="KW-1185">Reference proteome</keyword>
<dbReference type="Proteomes" id="UP000799440">
    <property type="component" value="Unassembled WGS sequence"/>
</dbReference>
<proteinExistence type="inferred from homology"/>
<dbReference type="CDD" id="cd05233">
    <property type="entry name" value="SDR_c"/>
    <property type="match status" value="1"/>
</dbReference>
<evidence type="ECO:0000256" key="2">
    <source>
        <dbReference type="ARBA" id="ARBA00022857"/>
    </source>
</evidence>
<evidence type="ECO:0000313" key="5">
    <source>
        <dbReference type="EMBL" id="KAF2744445.1"/>
    </source>
</evidence>
<evidence type="ECO:0000256" key="1">
    <source>
        <dbReference type="ARBA" id="ARBA00006484"/>
    </source>
</evidence>
<accession>A0A6A6V1W4</accession>
<dbReference type="AlphaFoldDB" id="A0A6A6V1W4"/>
<dbReference type="EMBL" id="MU006589">
    <property type="protein sequence ID" value="KAF2744445.1"/>
    <property type="molecule type" value="Genomic_DNA"/>
</dbReference>
<dbReference type="PRINTS" id="PR00080">
    <property type="entry name" value="SDRFAMILY"/>
</dbReference>
<dbReference type="GO" id="GO:0016491">
    <property type="term" value="F:oxidoreductase activity"/>
    <property type="evidence" value="ECO:0007669"/>
    <property type="project" value="UniProtKB-KW"/>
</dbReference>
<dbReference type="PRINTS" id="PR00081">
    <property type="entry name" value="GDHRDH"/>
</dbReference>
<evidence type="ECO:0000256" key="3">
    <source>
        <dbReference type="ARBA" id="ARBA00023002"/>
    </source>
</evidence>
<organism evidence="5 6">
    <name type="scientific">Sporormia fimetaria CBS 119925</name>
    <dbReference type="NCBI Taxonomy" id="1340428"/>
    <lineage>
        <taxon>Eukaryota</taxon>
        <taxon>Fungi</taxon>
        <taxon>Dikarya</taxon>
        <taxon>Ascomycota</taxon>
        <taxon>Pezizomycotina</taxon>
        <taxon>Dothideomycetes</taxon>
        <taxon>Pleosporomycetidae</taxon>
        <taxon>Pleosporales</taxon>
        <taxon>Sporormiaceae</taxon>
        <taxon>Sporormia</taxon>
    </lineage>
</organism>
<dbReference type="PANTHER" id="PTHR24321">
    <property type="entry name" value="DEHYDROGENASES, SHORT CHAIN"/>
    <property type="match status" value="1"/>
</dbReference>
<dbReference type="FunFam" id="3.40.50.720:FF:000084">
    <property type="entry name" value="Short-chain dehydrogenase reductase"/>
    <property type="match status" value="1"/>
</dbReference>
<evidence type="ECO:0000256" key="4">
    <source>
        <dbReference type="RuleBase" id="RU000363"/>
    </source>
</evidence>
<reference evidence="5" key="1">
    <citation type="journal article" date="2020" name="Stud. Mycol.">
        <title>101 Dothideomycetes genomes: a test case for predicting lifestyles and emergence of pathogens.</title>
        <authorList>
            <person name="Haridas S."/>
            <person name="Albert R."/>
            <person name="Binder M."/>
            <person name="Bloem J."/>
            <person name="Labutti K."/>
            <person name="Salamov A."/>
            <person name="Andreopoulos B."/>
            <person name="Baker S."/>
            <person name="Barry K."/>
            <person name="Bills G."/>
            <person name="Bluhm B."/>
            <person name="Cannon C."/>
            <person name="Castanera R."/>
            <person name="Culley D."/>
            <person name="Daum C."/>
            <person name="Ezra D."/>
            <person name="Gonzalez J."/>
            <person name="Henrissat B."/>
            <person name="Kuo A."/>
            <person name="Liang C."/>
            <person name="Lipzen A."/>
            <person name="Lutzoni F."/>
            <person name="Magnuson J."/>
            <person name="Mondo S."/>
            <person name="Nolan M."/>
            <person name="Ohm R."/>
            <person name="Pangilinan J."/>
            <person name="Park H.-J."/>
            <person name="Ramirez L."/>
            <person name="Alfaro M."/>
            <person name="Sun H."/>
            <person name="Tritt A."/>
            <person name="Yoshinaga Y."/>
            <person name="Zwiers L.-H."/>
            <person name="Turgeon B."/>
            <person name="Goodwin S."/>
            <person name="Spatafora J."/>
            <person name="Crous P."/>
            <person name="Grigoriev I."/>
        </authorList>
    </citation>
    <scope>NUCLEOTIDE SEQUENCE</scope>
    <source>
        <strain evidence="5">CBS 119925</strain>
    </source>
</reference>
<protein>
    <submittedName>
        <fullName evidence="5">NAD(P)-binding protein</fullName>
    </submittedName>
</protein>